<dbReference type="AlphaFoldDB" id="A0AAJ7WRR9"/>
<evidence type="ECO:0000313" key="10">
    <source>
        <dbReference type="RefSeq" id="XP_032807560.1"/>
    </source>
</evidence>
<name>A0AAJ7WRR9_PETMA</name>
<dbReference type="PANTHER" id="PTHR12709">
    <property type="entry name" value="DNA-DIRECTED RNA POLYMERASE II, III"/>
    <property type="match status" value="1"/>
</dbReference>
<keyword evidence="3 7" id="KW-0240">DNA-directed RNA polymerase</keyword>
<organism evidence="9 10">
    <name type="scientific">Petromyzon marinus</name>
    <name type="common">Sea lamprey</name>
    <dbReference type="NCBI Taxonomy" id="7757"/>
    <lineage>
        <taxon>Eukaryota</taxon>
        <taxon>Metazoa</taxon>
        <taxon>Chordata</taxon>
        <taxon>Craniata</taxon>
        <taxon>Vertebrata</taxon>
        <taxon>Cyclostomata</taxon>
        <taxon>Hyperoartia</taxon>
        <taxon>Petromyzontiformes</taxon>
        <taxon>Petromyzontidae</taxon>
        <taxon>Petromyzon</taxon>
    </lineage>
</organism>
<evidence type="ECO:0000256" key="4">
    <source>
        <dbReference type="ARBA" id="ARBA00022553"/>
    </source>
</evidence>
<feature type="region of interest" description="Disordered" evidence="8">
    <location>
        <begin position="1"/>
        <end position="24"/>
    </location>
</feature>
<dbReference type="GO" id="GO:0005736">
    <property type="term" value="C:RNA polymerase I complex"/>
    <property type="evidence" value="ECO:0007669"/>
    <property type="project" value="TreeGrafter"/>
</dbReference>
<dbReference type="InterPro" id="IPR041901">
    <property type="entry name" value="RNAP_I_Rpa43_N"/>
</dbReference>
<evidence type="ECO:0000256" key="1">
    <source>
        <dbReference type="ARBA" id="ARBA00004604"/>
    </source>
</evidence>
<accession>A0AAJ7WRR9</accession>
<dbReference type="Gene3D" id="3.30.1490.120">
    <property type="entry name" value="RNA polymerase Rpb7-like, N-terminal domain"/>
    <property type="match status" value="1"/>
</dbReference>
<keyword evidence="4" id="KW-0597">Phosphoprotein</keyword>
<feature type="compositionally biased region" description="Basic residues" evidence="8">
    <location>
        <begin position="299"/>
        <end position="311"/>
    </location>
</feature>
<comment type="function">
    <text evidence="7">DNA-dependent RNA polymerase which catalyzes the transcription of DNA into RNA using the four ribonucleoside triphosphates as substrates.</text>
</comment>
<dbReference type="FunFam" id="3.30.1490.120:FF:000003">
    <property type="entry name" value="DNA-directed RNA polymerase I subunit RPA43"/>
    <property type="match status" value="1"/>
</dbReference>
<dbReference type="CDD" id="cd04328">
    <property type="entry name" value="RNAP_I_Rpa43_N"/>
    <property type="match status" value="1"/>
</dbReference>
<keyword evidence="6 7" id="KW-0539">Nucleus</keyword>
<dbReference type="InterPro" id="IPR045113">
    <property type="entry name" value="Rpb7-like"/>
</dbReference>
<keyword evidence="5 7" id="KW-0804">Transcription</keyword>
<evidence type="ECO:0000313" key="9">
    <source>
        <dbReference type="Proteomes" id="UP001318040"/>
    </source>
</evidence>
<evidence type="ECO:0000256" key="8">
    <source>
        <dbReference type="SAM" id="MobiDB-lite"/>
    </source>
</evidence>
<dbReference type="CTD" id="221830"/>
<dbReference type="GO" id="GO:0006352">
    <property type="term" value="P:DNA-templated transcription initiation"/>
    <property type="evidence" value="ECO:0007669"/>
    <property type="project" value="UniProtKB-UniRule"/>
</dbReference>
<evidence type="ECO:0000256" key="7">
    <source>
        <dbReference type="RuleBase" id="RU369086"/>
    </source>
</evidence>
<protein>
    <recommendedName>
        <fullName evidence="7">DNA-directed RNA polymerase subunit</fullName>
    </recommendedName>
</protein>
<dbReference type="InterPro" id="IPR036898">
    <property type="entry name" value="RNA_pol_Rpb7-like_N_sf"/>
</dbReference>
<proteinExistence type="inferred from homology"/>
<keyword evidence="9" id="KW-1185">Reference proteome</keyword>
<evidence type="ECO:0000256" key="3">
    <source>
        <dbReference type="ARBA" id="ARBA00022478"/>
    </source>
</evidence>
<evidence type="ECO:0000256" key="6">
    <source>
        <dbReference type="ARBA" id="ARBA00023242"/>
    </source>
</evidence>
<feature type="compositionally biased region" description="Basic residues" evidence="8">
    <location>
        <begin position="362"/>
        <end position="372"/>
    </location>
</feature>
<feature type="region of interest" description="Disordered" evidence="8">
    <location>
        <begin position="237"/>
        <end position="281"/>
    </location>
</feature>
<comment type="similarity">
    <text evidence="2">Belongs to the eukaryotic RPA43 RNA polymerase subunit family.</text>
</comment>
<dbReference type="PANTHER" id="PTHR12709:SF5">
    <property type="entry name" value="DNA-DIRECTED RNA POLYMERASE I SUBUNIT RPA43"/>
    <property type="match status" value="1"/>
</dbReference>
<feature type="region of interest" description="Disordered" evidence="8">
    <location>
        <begin position="295"/>
        <end position="437"/>
    </location>
</feature>
<dbReference type="GO" id="GO:0006362">
    <property type="term" value="P:transcription elongation by RNA polymerase I"/>
    <property type="evidence" value="ECO:0007669"/>
    <property type="project" value="TreeGrafter"/>
</dbReference>
<comment type="subcellular location">
    <subcellularLocation>
        <location evidence="1">Nucleus</location>
        <location evidence="1">Nucleolus</location>
    </subcellularLocation>
</comment>
<dbReference type="RefSeq" id="XP_032807560.1">
    <property type="nucleotide sequence ID" value="XM_032951669.1"/>
</dbReference>
<evidence type="ECO:0000256" key="5">
    <source>
        <dbReference type="ARBA" id="ARBA00023163"/>
    </source>
</evidence>
<dbReference type="Gene3D" id="2.40.50.1060">
    <property type="match status" value="1"/>
</dbReference>
<gene>
    <name evidence="10" type="primary">TWISTNB</name>
</gene>
<reference evidence="10" key="1">
    <citation type="submission" date="2025-08" db="UniProtKB">
        <authorList>
            <consortium name="RefSeq"/>
        </authorList>
    </citation>
    <scope>IDENTIFICATION</scope>
    <source>
        <tissue evidence="10">Sperm</tissue>
    </source>
</reference>
<dbReference type="KEGG" id="pmrn:116941067"/>
<dbReference type="Proteomes" id="UP001318040">
    <property type="component" value="Chromosome 10"/>
</dbReference>
<sequence>MAATLPTACARSRDPRRPRPAGSSGIAASGIAASGIAASGIAASGIAASGIAAFAEGLRLSGAPGFAGAVGLARVPDSGLVSESCVRHLALFPRHLGRLRSGIGEQLGAELLRYSESLKGVPLAYDNIKLLSGLGDLIDDQGYIHMDVQADFVIFRPNPGDIIKGVVNKVGSAHVGCLVHGCFNASLACPSDEPGAPWQGARLVPGDTVRFTVTHVDSDWAGVLLVRGSLIGLGVPDESDAEQANGAVKQEHQEVQDVPVEYTDSAPSEKKKEKKKRKREVGVTIKVEETMEVEEVVEHRHKERKKKKSKRKGESDGEEPNCDGVTRLPVKEEPEGELCTEIGSVEEACTSQIEAAVTPDHQKKKKKKKRRRDRVEEGSTVPLSDGYSYLSNDVGHEANGTLTSDPEAPKKEKKRKRSSVEEISFSESPLPKSKRRK</sequence>
<evidence type="ECO:0000256" key="2">
    <source>
        <dbReference type="ARBA" id="ARBA00005930"/>
    </source>
</evidence>